<keyword evidence="1" id="KW-0106">Calcium</keyword>
<accession>A0A9W7GLL6</accession>
<dbReference type="EMBL" id="BRYA01000366">
    <property type="protein sequence ID" value="GMI47969.1"/>
    <property type="molecule type" value="Genomic_DNA"/>
</dbReference>
<dbReference type="InterPro" id="IPR002048">
    <property type="entry name" value="EF_hand_dom"/>
</dbReference>
<sequence>MLARFAMRGALRATVRRYQSTQAVNTLASVFEEYREKNYAQTLPSRFAKEVVGAADANGDGFLTKEEIATIFENIGATEAMSSDEINEAVNTLAGADGELSTAEFIDLLTGKK</sequence>
<dbReference type="SUPFAM" id="SSF47473">
    <property type="entry name" value="EF-hand"/>
    <property type="match status" value="1"/>
</dbReference>
<dbReference type="InterPro" id="IPR018247">
    <property type="entry name" value="EF_Hand_1_Ca_BS"/>
</dbReference>
<evidence type="ECO:0000256" key="1">
    <source>
        <dbReference type="ARBA" id="ARBA00022837"/>
    </source>
</evidence>
<reference evidence="4" key="1">
    <citation type="journal article" date="2023" name="Commun. Biol.">
        <title>Genome analysis of Parmales, the sister group of diatoms, reveals the evolutionary specialization of diatoms from phago-mixotrophs to photoautotrophs.</title>
        <authorList>
            <person name="Ban H."/>
            <person name="Sato S."/>
            <person name="Yoshikawa S."/>
            <person name="Yamada K."/>
            <person name="Nakamura Y."/>
            <person name="Ichinomiya M."/>
            <person name="Sato N."/>
            <person name="Blanc-Mathieu R."/>
            <person name="Endo H."/>
            <person name="Kuwata A."/>
            <person name="Ogata H."/>
        </authorList>
    </citation>
    <scope>NUCLEOTIDE SEQUENCE [LARGE SCALE GENOMIC DNA]</scope>
</reference>
<dbReference type="GO" id="GO:0005509">
    <property type="term" value="F:calcium ion binding"/>
    <property type="evidence" value="ECO:0007669"/>
    <property type="project" value="InterPro"/>
</dbReference>
<dbReference type="PROSITE" id="PS00018">
    <property type="entry name" value="EF_HAND_1"/>
    <property type="match status" value="1"/>
</dbReference>
<dbReference type="Proteomes" id="UP001165065">
    <property type="component" value="Unassembled WGS sequence"/>
</dbReference>
<protein>
    <recommendedName>
        <fullName evidence="2">EF-hand domain-containing protein</fullName>
    </recommendedName>
</protein>
<name>A0A9W7GLL6_9STRA</name>
<feature type="domain" description="EF-hand" evidence="2">
    <location>
        <begin position="43"/>
        <end position="78"/>
    </location>
</feature>
<evidence type="ECO:0000313" key="3">
    <source>
        <dbReference type="EMBL" id="GMI47969.1"/>
    </source>
</evidence>
<comment type="caution">
    <text evidence="3">The sequence shown here is derived from an EMBL/GenBank/DDBJ whole genome shotgun (WGS) entry which is preliminary data.</text>
</comment>
<evidence type="ECO:0000259" key="2">
    <source>
        <dbReference type="PROSITE" id="PS50222"/>
    </source>
</evidence>
<evidence type="ECO:0000313" key="4">
    <source>
        <dbReference type="Proteomes" id="UP001165065"/>
    </source>
</evidence>
<organism evidence="3 4">
    <name type="scientific">Triparma columacea</name>
    <dbReference type="NCBI Taxonomy" id="722753"/>
    <lineage>
        <taxon>Eukaryota</taxon>
        <taxon>Sar</taxon>
        <taxon>Stramenopiles</taxon>
        <taxon>Ochrophyta</taxon>
        <taxon>Bolidophyceae</taxon>
        <taxon>Parmales</taxon>
        <taxon>Triparmaceae</taxon>
        <taxon>Triparma</taxon>
    </lineage>
</organism>
<proteinExistence type="predicted"/>
<dbReference type="PROSITE" id="PS50222">
    <property type="entry name" value="EF_HAND_2"/>
    <property type="match status" value="1"/>
</dbReference>
<dbReference type="OrthoDB" id="42583at2759"/>
<dbReference type="InterPro" id="IPR011992">
    <property type="entry name" value="EF-hand-dom_pair"/>
</dbReference>
<keyword evidence="4" id="KW-1185">Reference proteome</keyword>
<gene>
    <name evidence="3" type="ORF">TrCOL_g8902</name>
</gene>
<dbReference type="AlphaFoldDB" id="A0A9W7GLL6"/>
<dbReference type="Gene3D" id="1.10.238.10">
    <property type="entry name" value="EF-hand"/>
    <property type="match status" value="1"/>
</dbReference>